<sequence length="448" mass="50056">MSLDGSPENAMHFNSSATIYFRQARAIHELAKRVFDALKMDPEKFVLEYSGTRRRSMRKALSETKDSRFCINAKSGGGDVSSSKGTLHSPSTLRRTSKKNPDASTRISNHFFTGNATLLHLIYIKLNYISACLPVGFLKFCRYIPSQLRNRDGRSSSFQVADRRSTYWTCNHKDSIGLVQMIEGDISYRDSLMSFVKDLGPIAQMVAKRKLLGQCETNLKCQLTQRKSDDVSNSNGSKVAAAFRTFRDFASGPHPFLKMSNNIIDLTEDGEEAHNNNNNGRGKEKTDEKEKIKSSRGSVVAVTLAKKQGGVSRKRSEMRRKRSKCDSTIRPVILALENTHPTNYFPDQYNKSRNKRSCHTIPEAEKRKKEMPLVVSQFTFDLPFLKARLNQMNLPISKSPFSQIEAAAGGTGGGELNNQKGAETLSCTPPINAFLYNQSLDTNLALGL</sequence>
<proteinExistence type="predicted"/>
<comment type="caution">
    <text evidence="2">The sequence shown here is derived from an EMBL/GenBank/DDBJ whole genome shotgun (WGS) entry which is preliminary data.</text>
</comment>
<dbReference type="PANTHER" id="PTHR22881:SF26">
    <property type="entry name" value="BROMODOMAIN CONTAINING PROTEIN, EXPRESSED"/>
    <property type="match status" value="1"/>
</dbReference>
<dbReference type="EMBL" id="WHWC01000009">
    <property type="protein sequence ID" value="KAG8377155.1"/>
    <property type="molecule type" value="Genomic_DNA"/>
</dbReference>
<feature type="compositionally biased region" description="Basic and acidic residues" evidence="1">
    <location>
        <begin position="281"/>
        <end position="293"/>
    </location>
</feature>
<evidence type="ECO:0000313" key="2">
    <source>
        <dbReference type="EMBL" id="KAG8377155.1"/>
    </source>
</evidence>
<accession>A0AAV6XD98</accession>
<protein>
    <submittedName>
        <fullName evidence="2">Uncharacterized protein</fullName>
    </submittedName>
</protein>
<name>A0AAV6XD98_9LAMI</name>
<dbReference type="AlphaFoldDB" id="A0AAV6XD98"/>
<dbReference type="Proteomes" id="UP000826271">
    <property type="component" value="Unassembled WGS sequence"/>
</dbReference>
<evidence type="ECO:0000313" key="3">
    <source>
        <dbReference type="Proteomes" id="UP000826271"/>
    </source>
</evidence>
<dbReference type="InterPro" id="IPR051831">
    <property type="entry name" value="Bromodomain_contain_prot"/>
</dbReference>
<feature type="region of interest" description="Disordered" evidence="1">
    <location>
        <begin position="270"/>
        <end position="297"/>
    </location>
</feature>
<keyword evidence="3" id="KW-1185">Reference proteome</keyword>
<reference evidence="2" key="1">
    <citation type="submission" date="2019-10" db="EMBL/GenBank/DDBJ databases">
        <authorList>
            <person name="Zhang R."/>
            <person name="Pan Y."/>
            <person name="Wang J."/>
            <person name="Ma R."/>
            <person name="Yu S."/>
        </authorList>
    </citation>
    <scope>NUCLEOTIDE SEQUENCE</scope>
    <source>
        <strain evidence="2">LA-IB0</strain>
        <tissue evidence="2">Leaf</tissue>
    </source>
</reference>
<feature type="region of interest" description="Disordered" evidence="1">
    <location>
        <begin position="76"/>
        <end position="102"/>
    </location>
</feature>
<dbReference type="PANTHER" id="PTHR22881">
    <property type="entry name" value="BROMODOMAIN CONTAINING PROTEIN"/>
    <property type="match status" value="1"/>
</dbReference>
<gene>
    <name evidence="2" type="ORF">BUALT_Bualt09G0139100</name>
</gene>
<organism evidence="2 3">
    <name type="scientific">Buddleja alternifolia</name>
    <dbReference type="NCBI Taxonomy" id="168488"/>
    <lineage>
        <taxon>Eukaryota</taxon>
        <taxon>Viridiplantae</taxon>
        <taxon>Streptophyta</taxon>
        <taxon>Embryophyta</taxon>
        <taxon>Tracheophyta</taxon>
        <taxon>Spermatophyta</taxon>
        <taxon>Magnoliopsida</taxon>
        <taxon>eudicotyledons</taxon>
        <taxon>Gunneridae</taxon>
        <taxon>Pentapetalae</taxon>
        <taxon>asterids</taxon>
        <taxon>lamiids</taxon>
        <taxon>Lamiales</taxon>
        <taxon>Scrophulariaceae</taxon>
        <taxon>Buddlejeae</taxon>
        <taxon>Buddleja</taxon>
    </lineage>
</organism>
<evidence type="ECO:0000256" key="1">
    <source>
        <dbReference type="SAM" id="MobiDB-lite"/>
    </source>
</evidence>